<keyword evidence="6" id="KW-0479">Metal-binding</keyword>
<sequence>MYTLNCRGRLLNLSKPVIMGILNLTPDSFFSGSRVADEKQLISRAAEMISEGAEILDIGGQSTRPGSEFLSAAEEWERLAPVLEKICTAFPETIISIDTFHHEVAMRAVSAGAGMVNDISGGQLDPAMLVTVGALNVPYVCMHSRGTPQTMTGLTSYNDLVPDVTDYFIERIAACRAAGIKDIILDPGFGFAKTTKQNFDLLRQMDSFQILGFPLLLGISRKGMIWKTLNSSPDQALNGTTVLNTIGLCKGASLLRVHDVAPAREAIQLWETLNGNAY</sequence>
<reference evidence="10 11" key="1">
    <citation type="submission" date="2015-04" db="EMBL/GenBank/DDBJ databases">
        <title>Whole genome shotgun sequence of Flavihumibacter petaseus NBRC 106054.</title>
        <authorList>
            <person name="Miyazawa S."/>
            <person name="Hosoyama A."/>
            <person name="Hashimoto M."/>
            <person name="Noguchi M."/>
            <person name="Tsuchikane K."/>
            <person name="Ohji S."/>
            <person name="Yamazoe A."/>
            <person name="Ichikawa N."/>
            <person name="Kimura A."/>
            <person name="Fujita N."/>
        </authorList>
    </citation>
    <scope>NUCLEOTIDE SEQUENCE [LARGE SCALE GENOMIC DNA]</scope>
    <source>
        <strain evidence="10 11">NBRC 106054</strain>
    </source>
</reference>
<dbReference type="EC" id="2.5.1.15" evidence="4"/>
<keyword evidence="8" id="KW-0289">Folate biosynthesis</keyword>
<keyword evidence="11" id="KW-1185">Reference proteome</keyword>
<comment type="pathway">
    <text evidence="3">Cofactor biosynthesis; tetrahydrofolate biosynthesis; 7,8-dihydrofolate from 2-amino-4-hydroxy-6-hydroxymethyl-7,8-dihydropteridine diphosphate and 4-aminobenzoate: step 1/2.</text>
</comment>
<dbReference type="GO" id="GO:0046872">
    <property type="term" value="F:metal ion binding"/>
    <property type="evidence" value="ECO:0007669"/>
    <property type="project" value="UniProtKB-KW"/>
</dbReference>
<dbReference type="SUPFAM" id="SSF51717">
    <property type="entry name" value="Dihydropteroate synthetase-like"/>
    <property type="match status" value="1"/>
</dbReference>
<keyword evidence="7" id="KW-0460">Magnesium</keyword>
<evidence type="ECO:0000256" key="6">
    <source>
        <dbReference type="ARBA" id="ARBA00022723"/>
    </source>
</evidence>
<keyword evidence="5" id="KW-0808">Transferase</keyword>
<comment type="cofactor">
    <cofactor evidence="2">
        <name>Mg(2+)</name>
        <dbReference type="ChEBI" id="CHEBI:18420"/>
    </cofactor>
</comment>
<organism evidence="10 11">
    <name type="scientific">Flavihumibacter petaseus NBRC 106054</name>
    <dbReference type="NCBI Taxonomy" id="1220578"/>
    <lineage>
        <taxon>Bacteria</taxon>
        <taxon>Pseudomonadati</taxon>
        <taxon>Bacteroidota</taxon>
        <taxon>Chitinophagia</taxon>
        <taxon>Chitinophagales</taxon>
        <taxon>Chitinophagaceae</taxon>
        <taxon>Flavihumibacter</taxon>
    </lineage>
</organism>
<evidence type="ECO:0000256" key="7">
    <source>
        <dbReference type="ARBA" id="ARBA00022842"/>
    </source>
</evidence>
<comment type="catalytic activity">
    <reaction evidence="1">
        <text>(7,8-dihydropterin-6-yl)methyl diphosphate + 4-aminobenzoate = 7,8-dihydropteroate + diphosphate</text>
        <dbReference type="Rhea" id="RHEA:19949"/>
        <dbReference type="ChEBI" id="CHEBI:17836"/>
        <dbReference type="ChEBI" id="CHEBI:17839"/>
        <dbReference type="ChEBI" id="CHEBI:33019"/>
        <dbReference type="ChEBI" id="CHEBI:72950"/>
        <dbReference type="EC" id="2.5.1.15"/>
    </reaction>
</comment>
<gene>
    <name evidence="10" type="primary">folP</name>
    <name evidence="10" type="ORF">FPE01S_07_00340</name>
</gene>
<dbReference type="InterPro" id="IPR045031">
    <property type="entry name" value="DHP_synth-like"/>
</dbReference>
<name>A0A0E9N7G3_9BACT</name>
<dbReference type="GO" id="GO:0005829">
    <property type="term" value="C:cytosol"/>
    <property type="evidence" value="ECO:0007669"/>
    <property type="project" value="TreeGrafter"/>
</dbReference>
<evidence type="ECO:0000256" key="1">
    <source>
        <dbReference type="ARBA" id="ARBA00000012"/>
    </source>
</evidence>
<dbReference type="InterPro" id="IPR011005">
    <property type="entry name" value="Dihydropteroate_synth-like_sf"/>
</dbReference>
<dbReference type="STRING" id="1220578.FPE01S_07_00340"/>
<evidence type="ECO:0000256" key="2">
    <source>
        <dbReference type="ARBA" id="ARBA00001946"/>
    </source>
</evidence>
<dbReference type="InterPro" id="IPR000489">
    <property type="entry name" value="Pterin-binding_dom"/>
</dbReference>
<dbReference type="Pfam" id="PF00809">
    <property type="entry name" value="Pterin_bind"/>
    <property type="match status" value="1"/>
</dbReference>
<dbReference type="PROSITE" id="PS50972">
    <property type="entry name" value="PTERIN_BINDING"/>
    <property type="match status" value="1"/>
</dbReference>
<comment type="caution">
    <text evidence="10">The sequence shown here is derived from an EMBL/GenBank/DDBJ whole genome shotgun (WGS) entry which is preliminary data.</text>
</comment>
<evidence type="ECO:0000259" key="9">
    <source>
        <dbReference type="PROSITE" id="PS50972"/>
    </source>
</evidence>
<dbReference type="NCBIfam" id="TIGR01496">
    <property type="entry name" value="DHPS"/>
    <property type="match status" value="1"/>
</dbReference>
<dbReference type="Gene3D" id="3.20.20.20">
    <property type="entry name" value="Dihydropteroate synthase-like"/>
    <property type="match status" value="1"/>
</dbReference>
<dbReference type="AlphaFoldDB" id="A0A0E9N7G3"/>
<dbReference type="GO" id="GO:0046656">
    <property type="term" value="P:folic acid biosynthetic process"/>
    <property type="evidence" value="ECO:0007669"/>
    <property type="project" value="UniProtKB-KW"/>
</dbReference>
<evidence type="ECO:0000256" key="3">
    <source>
        <dbReference type="ARBA" id="ARBA00004763"/>
    </source>
</evidence>
<dbReference type="OrthoDB" id="9811744at2"/>
<dbReference type="EMBL" id="BBWV01000007">
    <property type="protein sequence ID" value="GAO45646.1"/>
    <property type="molecule type" value="Genomic_DNA"/>
</dbReference>
<proteinExistence type="predicted"/>
<evidence type="ECO:0000313" key="10">
    <source>
        <dbReference type="EMBL" id="GAO45646.1"/>
    </source>
</evidence>
<evidence type="ECO:0000256" key="4">
    <source>
        <dbReference type="ARBA" id="ARBA00012458"/>
    </source>
</evidence>
<protein>
    <recommendedName>
        <fullName evidence="4">dihydropteroate synthase</fullName>
        <ecNumber evidence="4">2.5.1.15</ecNumber>
    </recommendedName>
</protein>
<evidence type="ECO:0000256" key="5">
    <source>
        <dbReference type="ARBA" id="ARBA00022679"/>
    </source>
</evidence>
<dbReference type="GO" id="GO:0004156">
    <property type="term" value="F:dihydropteroate synthase activity"/>
    <property type="evidence" value="ECO:0007669"/>
    <property type="project" value="UniProtKB-EC"/>
</dbReference>
<dbReference type="CDD" id="cd00739">
    <property type="entry name" value="DHPS"/>
    <property type="match status" value="1"/>
</dbReference>
<accession>A0A0E9N7G3</accession>
<dbReference type="PANTHER" id="PTHR20941:SF1">
    <property type="entry name" value="FOLIC ACID SYNTHESIS PROTEIN FOL1"/>
    <property type="match status" value="1"/>
</dbReference>
<dbReference type="Proteomes" id="UP000033121">
    <property type="component" value="Unassembled WGS sequence"/>
</dbReference>
<dbReference type="PROSITE" id="PS00793">
    <property type="entry name" value="DHPS_2"/>
    <property type="match status" value="1"/>
</dbReference>
<dbReference type="GO" id="GO:0046654">
    <property type="term" value="P:tetrahydrofolate biosynthetic process"/>
    <property type="evidence" value="ECO:0007669"/>
    <property type="project" value="TreeGrafter"/>
</dbReference>
<dbReference type="PANTHER" id="PTHR20941">
    <property type="entry name" value="FOLATE SYNTHESIS PROTEINS"/>
    <property type="match status" value="1"/>
</dbReference>
<evidence type="ECO:0000256" key="8">
    <source>
        <dbReference type="ARBA" id="ARBA00022909"/>
    </source>
</evidence>
<feature type="domain" description="Pterin-binding" evidence="9">
    <location>
        <begin position="16"/>
        <end position="268"/>
    </location>
</feature>
<dbReference type="InterPro" id="IPR006390">
    <property type="entry name" value="DHP_synth_dom"/>
</dbReference>
<evidence type="ECO:0000313" key="11">
    <source>
        <dbReference type="Proteomes" id="UP000033121"/>
    </source>
</evidence>